<dbReference type="AlphaFoldDB" id="A0A834VE49"/>
<sequence length="776" mass="90254">MSTIFKDSEKKLIDSSLIKSSSKTNKMFEIGKSDDIIGSYNSLKDPHLRQHFRKPKIRRHLLQANIIDEDNKIIEEIQSTRNQQNIERKNRKEIYEILNNYVLKESNNNVEDGDDNVHGDGDRNREDLKRILSNESNRLIANLQDCFPRKFIEQQRSKQNFQRQDLLKKLDRMIRTIKERNQFHQQPQRQNEILSTRSSLRNRKPNQPKKSHSHWDLRSIENKTYSSSQTNTLNHHRNSLTNLARPRSSYGRPVLRSQERSTPPTYTQINPSSSCSVGDQSLKKSFSIPNIRVIMNNENVSKQNSFDENYDDLDDDIQSLDGESFESDSDYDGDEIVNRSLINGYDARLDSIQSLHQSHQIFDKNQRKKYFAFDRRFVRSSDRPTNCRLILRYNGLNNEGTNQYTKRSIKIYQQINVGGNPILIYDDFVQNNDVFMIPIRPHQNRSSFSLTILLDGIRDLRLNSCCVRKHKLGTTIAHFTILNVIGGRACLECQLDSARLNAIGNSRSHKFSDDDYHNNRNNRRKPFNGYLRDDESDDDINKIIPSDFDHNELKTIKPNPNNSQLKHRRSSEKNKRKNALKFKLPRSDKALQLNGDDECGGQQQNDNDNGKPKTIESLTKSNRIHSGGEKKSNHRNGQTNSSNTNPNSSYNINKNSNEYEENNIENGELNHSKHNHFNGNNDSIDIKNNNYNEDLEKINNRLETIQSIMKEKIQSGSNQSDETILKKVEDQTIGYNRENYRNKQNNHNDNYEDENIFNETMPIVKNESSSDESVTD</sequence>
<reference evidence="4" key="2">
    <citation type="submission" date="2020-01" db="EMBL/GenBank/DDBJ databases">
        <authorList>
            <person name="Korhonen P.K.K."/>
            <person name="Guangxu M.G."/>
            <person name="Wang T.W."/>
            <person name="Stroehlein A.J.S."/>
            <person name="Young N.D."/>
            <person name="Ang C.-S.A."/>
            <person name="Fernando D.W.F."/>
            <person name="Lu H.L."/>
            <person name="Taylor S.T."/>
            <person name="Ehtesham M.E.M."/>
            <person name="Najaraj S.H.N."/>
            <person name="Harsha G.H.G."/>
            <person name="Madugundu A.M."/>
            <person name="Renuse S.R."/>
            <person name="Holt D.H."/>
            <person name="Pandey A.P."/>
            <person name="Papenfuss A.P."/>
            <person name="Gasser R.B.G."/>
            <person name="Fischer K.F."/>
        </authorList>
    </citation>
    <scope>NUCLEOTIDE SEQUENCE</scope>
    <source>
        <strain evidence="4">SSS_KF_BRIS2020</strain>
    </source>
</reference>
<name>A0A834VE49_SARSC</name>
<gene>
    <name evidence="4" type="ORF">SSS_3325</name>
</gene>
<feature type="region of interest" description="Disordered" evidence="2">
    <location>
        <begin position="507"/>
        <end position="655"/>
    </location>
</feature>
<proteinExistence type="predicted"/>
<feature type="region of interest" description="Disordered" evidence="2">
    <location>
        <begin position="179"/>
        <end position="281"/>
    </location>
</feature>
<keyword evidence="1" id="KW-0175">Coiled coil</keyword>
<feature type="compositionally biased region" description="Polar residues" evidence="2">
    <location>
        <begin position="260"/>
        <end position="281"/>
    </location>
</feature>
<evidence type="ECO:0000313" key="6">
    <source>
        <dbReference type="Proteomes" id="UP000070412"/>
    </source>
</evidence>
<accession>A0A834VE49</accession>
<feature type="compositionally biased region" description="Basic residues" evidence="2">
    <location>
        <begin position="565"/>
        <end position="584"/>
    </location>
</feature>
<dbReference type="InterPro" id="IPR048257">
    <property type="entry name" value="DUF4590"/>
</dbReference>
<dbReference type="EnsemblMetazoa" id="SSS_3325s_mrna">
    <property type="protein sequence ID" value="KAF7493456.1"/>
    <property type="gene ID" value="SSS_3325"/>
</dbReference>
<feature type="compositionally biased region" description="Polar residues" evidence="2">
    <location>
        <begin position="183"/>
        <end position="199"/>
    </location>
</feature>
<organism evidence="4">
    <name type="scientific">Sarcoptes scabiei</name>
    <name type="common">Itch mite</name>
    <name type="synonym">Acarus scabiei</name>
    <dbReference type="NCBI Taxonomy" id="52283"/>
    <lineage>
        <taxon>Eukaryota</taxon>
        <taxon>Metazoa</taxon>
        <taxon>Ecdysozoa</taxon>
        <taxon>Arthropoda</taxon>
        <taxon>Chelicerata</taxon>
        <taxon>Arachnida</taxon>
        <taxon>Acari</taxon>
        <taxon>Acariformes</taxon>
        <taxon>Sarcoptiformes</taxon>
        <taxon>Astigmata</taxon>
        <taxon>Psoroptidia</taxon>
        <taxon>Sarcoptoidea</taxon>
        <taxon>Sarcoptidae</taxon>
        <taxon>Sarcoptinae</taxon>
        <taxon>Sarcoptes</taxon>
    </lineage>
</organism>
<evidence type="ECO:0000313" key="4">
    <source>
        <dbReference type="EMBL" id="KAF7493456.1"/>
    </source>
</evidence>
<feature type="compositionally biased region" description="Low complexity" evidence="2">
    <location>
        <begin position="636"/>
        <end position="655"/>
    </location>
</feature>
<keyword evidence="6" id="KW-1185">Reference proteome</keyword>
<evidence type="ECO:0000259" key="3">
    <source>
        <dbReference type="Pfam" id="PF15257"/>
    </source>
</evidence>
<protein>
    <recommendedName>
        <fullName evidence="3">DUF4590 domain-containing protein</fullName>
    </recommendedName>
</protein>
<reference evidence="5" key="3">
    <citation type="submission" date="2022-06" db="UniProtKB">
        <authorList>
            <consortium name="EnsemblMetazoa"/>
        </authorList>
    </citation>
    <scope>IDENTIFICATION</scope>
</reference>
<dbReference type="EMBL" id="WVUK01000056">
    <property type="protein sequence ID" value="KAF7493456.1"/>
    <property type="molecule type" value="Genomic_DNA"/>
</dbReference>
<dbReference type="OrthoDB" id="6516397at2759"/>
<reference evidence="6" key="1">
    <citation type="journal article" date="2020" name="PLoS Negl. Trop. Dis.">
        <title>High-quality nuclear genome for Sarcoptes scabiei-A critical resource for a neglected parasite.</title>
        <authorList>
            <person name="Korhonen P.K."/>
            <person name="Gasser R.B."/>
            <person name="Ma G."/>
            <person name="Wang T."/>
            <person name="Stroehlein A.J."/>
            <person name="Young N.D."/>
            <person name="Ang C.S."/>
            <person name="Fernando D.D."/>
            <person name="Lu H.C."/>
            <person name="Taylor S."/>
            <person name="Reynolds S.L."/>
            <person name="Mofiz E."/>
            <person name="Najaraj S.H."/>
            <person name="Gowda H."/>
            <person name="Madugundu A."/>
            <person name="Renuse S."/>
            <person name="Holt D."/>
            <person name="Pandey A."/>
            <person name="Papenfuss A.T."/>
            <person name="Fischer K."/>
        </authorList>
    </citation>
    <scope>NUCLEOTIDE SEQUENCE [LARGE SCALE GENOMIC DNA]</scope>
</reference>
<dbReference type="Pfam" id="PF15257">
    <property type="entry name" value="DUF4590"/>
    <property type="match status" value="1"/>
</dbReference>
<evidence type="ECO:0000256" key="1">
    <source>
        <dbReference type="SAM" id="Coils"/>
    </source>
</evidence>
<evidence type="ECO:0000313" key="5">
    <source>
        <dbReference type="EnsemblMetazoa" id="KAF7493456.1"/>
    </source>
</evidence>
<feature type="compositionally biased region" description="Basic residues" evidence="2">
    <location>
        <begin position="200"/>
        <end position="212"/>
    </location>
</feature>
<feature type="coiled-coil region" evidence="1">
    <location>
        <begin position="681"/>
        <end position="708"/>
    </location>
</feature>
<feature type="compositionally biased region" description="Polar residues" evidence="2">
    <location>
        <begin position="222"/>
        <end position="233"/>
    </location>
</feature>
<dbReference type="Proteomes" id="UP000070412">
    <property type="component" value="Unassembled WGS sequence"/>
</dbReference>
<evidence type="ECO:0000256" key="2">
    <source>
        <dbReference type="SAM" id="MobiDB-lite"/>
    </source>
</evidence>
<feature type="domain" description="DUF4590" evidence="3">
    <location>
        <begin position="405"/>
        <end position="496"/>
    </location>
</feature>